<dbReference type="OrthoDB" id="9796191at2"/>
<dbReference type="InterPro" id="IPR023346">
    <property type="entry name" value="Lysozyme-like_dom_sf"/>
</dbReference>
<feature type="domain" description="Transglycosylase SLT" evidence="3">
    <location>
        <begin position="151"/>
        <end position="221"/>
    </location>
</feature>
<dbReference type="GO" id="GO:0008933">
    <property type="term" value="F:peptidoglycan lytic transglycosylase activity"/>
    <property type="evidence" value="ECO:0007669"/>
    <property type="project" value="TreeGrafter"/>
</dbReference>
<dbReference type="PANTHER" id="PTHR30163:SF8">
    <property type="entry name" value="LYTIC MUREIN TRANSGLYCOSYLASE"/>
    <property type="match status" value="1"/>
</dbReference>
<sequence>MAPVRSGAVAVLLTVVLAGCGSAEPEFTGPAAEPVEAPAGVERGEAVSSLADPGWVARTSTATGIPARVLAAYAGADLRVRDEDGCVVGWNTLAGIGQIESQHGTIFGGSIGEDGRSTDEIRGIPLDGTRGTREIPDTDGGELDGDDVWDRAVGPLQFIPQTWEEWGADGSGDGDADPHHIDDAALAAARYLCSVPDDGLDDDQGWIAAVRTYNNSAQYQRDVASSAEEYARLAGE</sequence>
<evidence type="ECO:0000256" key="1">
    <source>
        <dbReference type="SAM" id="MobiDB-lite"/>
    </source>
</evidence>
<dbReference type="Pfam" id="PF13406">
    <property type="entry name" value="SLT_2"/>
    <property type="match status" value="1"/>
</dbReference>
<feature type="compositionally biased region" description="Basic and acidic residues" evidence="1">
    <location>
        <begin position="113"/>
        <end position="122"/>
    </location>
</feature>
<keyword evidence="5" id="KW-1185">Reference proteome</keyword>
<dbReference type="InterPro" id="IPR031304">
    <property type="entry name" value="SLT_2"/>
</dbReference>
<dbReference type="Gene3D" id="1.10.530.10">
    <property type="match status" value="1"/>
</dbReference>
<evidence type="ECO:0000313" key="5">
    <source>
        <dbReference type="Proteomes" id="UP000275225"/>
    </source>
</evidence>
<feature type="compositionally biased region" description="Acidic residues" evidence="1">
    <location>
        <begin position="137"/>
        <end position="146"/>
    </location>
</feature>
<dbReference type="RefSeq" id="WP_124235532.1">
    <property type="nucleotide sequence ID" value="NZ_JBHUFI010000006.1"/>
</dbReference>
<dbReference type="PROSITE" id="PS51257">
    <property type="entry name" value="PROKAR_LIPOPROTEIN"/>
    <property type="match status" value="1"/>
</dbReference>
<evidence type="ECO:0000256" key="2">
    <source>
        <dbReference type="SAM" id="SignalP"/>
    </source>
</evidence>
<dbReference type="Proteomes" id="UP000275225">
    <property type="component" value="Unassembled WGS sequence"/>
</dbReference>
<keyword evidence="2" id="KW-0732">Signal</keyword>
<accession>A0A3N6WQ82</accession>
<name>A0A3N6WQ82_9ACTN</name>
<dbReference type="GO" id="GO:0009253">
    <property type="term" value="P:peptidoglycan catabolic process"/>
    <property type="evidence" value="ECO:0007669"/>
    <property type="project" value="TreeGrafter"/>
</dbReference>
<feature type="signal peptide" evidence="2">
    <location>
        <begin position="1"/>
        <end position="23"/>
    </location>
</feature>
<dbReference type="SUPFAM" id="SSF53955">
    <property type="entry name" value="Lysozyme-like"/>
    <property type="match status" value="1"/>
</dbReference>
<dbReference type="PANTHER" id="PTHR30163">
    <property type="entry name" value="MEMBRANE-BOUND LYTIC MUREIN TRANSGLYCOSYLASE B"/>
    <property type="match status" value="1"/>
</dbReference>
<protein>
    <submittedName>
        <fullName evidence="4">Murein transglycosylase</fullName>
    </submittedName>
</protein>
<evidence type="ECO:0000259" key="3">
    <source>
        <dbReference type="Pfam" id="PF13406"/>
    </source>
</evidence>
<proteinExistence type="predicted"/>
<dbReference type="EMBL" id="RQJX01000002">
    <property type="protein sequence ID" value="RQN09676.1"/>
    <property type="molecule type" value="Genomic_DNA"/>
</dbReference>
<organism evidence="4 5">
    <name type="scientific">Aeromicrobium camelliae</name>
    <dbReference type="NCBI Taxonomy" id="1538144"/>
    <lineage>
        <taxon>Bacteria</taxon>
        <taxon>Bacillati</taxon>
        <taxon>Actinomycetota</taxon>
        <taxon>Actinomycetes</taxon>
        <taxon>Propionibacteriales</taxon>
        <taxon>Nocardioidaceae</taxon>
        <taxon>Aeromicrobium</taxon>
    </lineage>
</organism>
<dbReference type="AlphaFoldDB" id="A0A3N6WQ82"/>
<evidence type="ECO:0000313" key="4">
    <source>
        <dbReference type="EMBL" id="RQN09676.1"/>
    </source>
</evidence>
<gene>
    <name evidence="4" type="ORF">EHW97_02195</name>
</gene>
<dbReference type="InterPro" id="IPR043426">
    <property type="entry name" value="MltB-like"/>
</dbReference>
<comment type="caution">
    <text evidence="4">The sequence shown here is derived from an EMBL/GenBank/DDBJ whole genome shotgun (WGS) entry which is preliminary data.</text>
</comment>
<feature type="region of interest" description="Disordered" evidence="1">
    <location>
        <begin position="109"/>
        <end position="146"/>
    </location>
</feature>
<feature type="chain" id="PRO_5018100565" evidence="2">
    <location>
        <begin position="24"/>
        <end position="236"/>
    </location>
</feature>
<reference evidence="4 5" key="1">
    <citation type="submission" date="2018-11" db="EMBL/GenBank/DDBJ databases">
        <authorList>
            <person name="Li F."/>
        </authorList>
    </citation>
    <scope>NUCLEOTIDE SEQUENCE [LARGE SCALE GENOMIC DNA]</scope>
    <source>
        <strain evidence="4 5">YS17T</strain>
    </source>
</reference>